<gene>
    <name evidence="16" type="ORF">CFF01_15380</name>
</gene>
<evidence type="ECO:0000313" key="17">
    <source>
        <dbReference type="Proteomes" id="UP000198233"/>
    </source>
</evidence>
<keyword evidence="7" id="KW-0378">Hydrolase</keyword>
<comment type="function">
    <text evidence="1">Endopeptidase that degrades small peptides of less than 7 kDa, such as glucagon and insulin.</text>
</comment>
<evidence type="ECO:0000259" key="14">
    <source>
        <dbReference type="Pfam" id="PF05193"/>
    </source>
</evidence>
<dbReference type="Proteomes" id="UP000198233">
    <property type="component" value="Chromosome"/>
</dbReference>
<comment type="similarity">
    <text evidence="2">Belongs to the peptidase M16 family.</text>
</comment>
<dbReference type="GO" id="GO:0004222">
    <property type="term" value="F:metalloendopeptidase activity"/>
    <property type="evidence" value="ECO:0007669"/>
    <property type="project" value="UniProtKB-EC"/>
</dbReference>
<evidence type="ECO:0000256" key="5">
    <source>
        <dbReference type="ARBA" id="ARBA00022670"/>
    </source>
</evidence>
<dbReference type="PANTHER" id="PTHR43690:SF18">
    <property type="entry name" value="INSULIN-DEGRADING ENZYME-RELATED"/>
    <property type="match status" value="1"/>
</dbReference>
<evidence type="ECO:0000256" key="7">
    <source>
        <dbReference type="ARBA" id="ARBA00022801"/>
    </source>
</evidence>
<dbReference type="RefSeq" id="WP_088905382.1">
    <property type="nucleotide sequence ID" value="NZ_CP022272.1"/>
</dbReference>
<evidence type="ECO:0000256" key="6">
    <source>
        <dbReference type="ARBA" id="ARBA00022723"/>
    </source>
</evidence>
<name>A0AAC9U3R1_9GAMM</name>
<dbReference type="GO" id="GO:0046872">
    <property type="term" value="F:metal ion binding"/>
    <property type="evidence" value="ECO:0007669"/>
    <property type="project" value="UniProtKB-KW"/>
</dbReference>
<evidence type="ECO:0000256" key="1">
    <source>
        <dbReference type="ARBA" id="ARBA00002184"/>
    </source>
</evidence>
<evidence type="ECO:0000259" key="13">
    <source>
        <dbReference type="Pfam" id="PF00675"/>
    </source>
</evidence>
<proteinExistence type="inferred from homology"/>
<sequence length="959" mass="108170">MRILFRSLILFISLLLILVPATYAVPKGEKIAEIGSERYDIFKLENGLKVLLIRGEDTQISGAAISISGGRMSTPEQLQGLPHLLEHIVFLGSNTYPGTSNWHEFINQHVGWSNGSTLSDLTRFQFQLKNDGLKEGLIRLNAMLFHPSINARTIKIGLSEVDKEFTSKKENDWQGILSVLRAAANPKHPGSKFGIGNTQSLQASSSQLKAALKNYQAQYYVPRNMTLAVYTHSELPEMRQFIENVFGQQNSFSSPLAAKRSNNISTVNDIPQTALTPPLFNKESLGSLIAVQTRSPSHTLDLRFELPPAIDHPTHALYQLIAELIGHETKGSIIARLRNLGLATELNTVFQGDGQNEVLDIYIRLTNSGLRSLDEVIGVVFSYINLLSTHELPLYVQEERIQILTRSQSLIGTQDVGDWLGELSKDMLRMPTTNWLQYKYETFKFSHSTISAALKAWLQPRAMQAVLSSPSVTGKHKTPYFNTRYSLHKFNHSQMKNWQASQHDDSLGFPTPNPYLSTATGEPIIDSVMQLGDLESQIHLIDIKNSLEAKVIVNLSAKNLTLSAKTATPYYLTLKFILMSRIEMALGDQQYFASLAGYSVRTEFTQDGVRLIFSGRREGIAKYITDVIQAAVKTQVTQVEFDAITDHALNRLISYFNANNFNQASFDSELKVRGYECTATEIIEKLKKVKLDQASRLMFTTQIIDNVRTKGFLKIFYAGDLAYFKTNASFKDWVQKKTESPKNKPQSTSSEIDIETYPNFPSIYVLATQNVVSWRIATVSQELDELAAILVDRELWETKFKTFMRQDKKIAYHAGIRVSRSIHRPSLDFIIESSEHQTGRTLTEVYRNFFQQSVASLTDEELDIAKQQAIQRLKLKSKTPEGALELMQSSLYFLASDNLSEYLTQLENKINADSLEAIQHRQACRLSMINHKNLPAKQVDCYVSITKQDDASSKHVNYL</sequence>
<accession>A0AAC9U3R1</accession>
<evidence type="ECO:0000256" key="9">
    <source>
        <dbReference type="ARBA" id="ARBA00023049"/>
    </source>
</evidence>
<dbReference type="InterPro" id="IPR032632">
    <property type="entry name" value="Peptidase_M16_M"/>
</dbReference>
<keyword evidence="5" id="KW-0645">Protease</keyword>
<evidence type="ECO:0000259" key="15">
    <source>
        <dbReference type="Pfam" id="PF16187"/>
    </source>
</evidence>
<dbReference type="KEGG" id="smav:CFF01_15380"/>
<dbReference type="InterPro" id="IPR011249">
    <property type="entry name" value="Metalloenz_LuxS/M16"/>
</dbReference>
<dbReference type="InterPro" id="IPR007863">
    <property type="entry name" value="Peptidase_M16_C"/>
</dbReference>
<keyword evidence="9" id="KW-0482">Metalloprotease</keyword>
<dbReference type="Pfam" id="PF00675">
    <property type="entry name" value="Peptidase_M16"/>
    <property type="match status" value="1"/>
</dbReference>
<protein>
    <recommendedName>
        <fullName evidence="4">Protease 3</fullName>
        <ecNumber evidence="3">3.4.24.55</ecNumber>
    </recommendedName>
    <alternativeName>
        <fullName evidence="12">Pitrilysin</fullName>
    </alternativeName>
    <alternativeName>
        <fullName evidence="11">Protease III</fullName>
    </alternativeName>
    <alternativeName>
        <fullName evidence="10">Protease pi</fullName>
    </alternativeName>
</protein>
<evidence type="ECO:0000256" key="8">
    <source>
        <dbReference type="ARBA" id="ARBA00022833"/>
    </source>
</evidence>
<dbReference type="GO" id="GO:0006508">
    <property type="term" value="P:proteolysis"/>
    <property type="evidence" value="ECO:0007669"/>
    <property type="project" value="UniProtKB-KW"/>
</dbReference>
<evidence type="ECO:0000256" key="3">
    <source>
        <dbReference type="ARBA" id="ARBA00012449"/>
    </source>
</evidence>
<evidence type="ECO:0000256" key="2">
    <source>
        <dbReference type="ARBA" id="ARBA00007261"/>
    </source>
</evidence>
<evidence type="ECO:0000256" key="4">
    <source>
        <dbReference type="ARBA" id="ARBA00017565"/>
    </source>
</evidence>
<dbReference type="PANTHER" id="PTHR43690">
    <property type="entry name" value="NARDILYSIN"/>
    <property type="match status" value="1"/>
</dbReference>
<dbReference type="AlphaFoldDB" id="A0AAC9U3R1"/>
<dbReference type="InterPro" id="IPR011765">
    <property type="entry name" value="Pept_M16_N"/>
</dbReference>
<feature type="domain" description="Peptidase M16 N-terminal" evidence="13">
    <location>
        <begin position="50"/>
        <end position="176"/>
    </location>
</feature>
<dbReference type="EMBL" id="CP022272">
    <property type="protein sequence ID" value="ASJ97861.1"/>
    <property type="molecule type" value="Genomic_DNA"/>
</dbReference>
<dbReference type="InterPro" id="IPR050626">
    <property type="entry name" value="Peptidase_M16"/>
</dbReference>
<dbReference type="EC" id="3.4.24.55" evidence="3"/>
<organism evidence="16 17">
    <name type="scientific">Shewanella marisflavi</name>
    <dbReference type="NCBI Taxonomy" id="260364"/>
    <lineage>
        <taxon>Bacteria</taxon>
        <taxon>Pseudomonadati</taxon>
        <taxon>Pseudomonadota</taxon>
        <taxon>Gammaproteobacteria</taxon>
        <taxon>Alteromonadales</taxon>
        <taxon>Shewanellaceae</taxon>
        <taxon>Shewanella</taxon>
    </lineage>
</organism>
<feature type="domain" description="Peptidase M16 middle/third" evidence="15">
    <location>
        <begin position="420"/>
        <end position="518"/>
    </location>
</feature>
<keyword evidence="6" id="KW-0479">Metal-binding</keyword>
<dbReference type="Pfam" id="PF05193">
    <property type="entry name" value="Peptidase_M16_C"/>
    <property type="match status" value="1"/>
</dbReference>
<reference evidence="16 17" key="1">
    <citation type="submission" date="2017-06" db="EMBL/GenBank/DDBJ databases">
        <title>Complete genome sequence of Shewanella marisflavi EP1 associated with anaerobic 2,4-dinitrotoluene reduction and salt tolerance.</title>
        <authorList>
            <person name="Huang J."/>
        </authorList>
    </citation>
    <scope>NUCLEOTIDE SEQUENCE [LARGE SCALE GENOMIC DNA]</scope>
    <source>
        <strain evidence="16 17">EP1</strain>
    </source>
</reference>
<evidence type="ECO:0000256" key="10">
    <source>
        <dbReference type="ARBA" id="ARBA00029597"/>
    </source>
</evidence>
<evidence type="ECO:0000256" key="12">
    <source>
        <dbReference type="ARBA" id="ARBA00033450"/>
    </source>
</evidence>
<dbReference type="Pfam" id="PF16187">
    <property type="entry name" value="Peptidase_M16_M"/>
    <property type="match status" value="1"/>
</dbReference>
<dbReference type="SUPFAM" id="SSF63411">
    <property type="entry name" value="LuxS/MPP-like metallohydrolase"/>
    <property type="match status" value="4"/>
</dbReference>
<evidence type="ECO:0000256" key="11">
    <source>
        <dbReference type="ARBA" id="ARBA00031184"/>
    </source>
</evidence>
<dbReference type="Gene3D" id="3.30.830.10">
    <property type="entry name" value="Metalloenzyme, LuxS/M16 peptidase-like"/>
    <property type="match status" value="4"/>
</dbReference>
<evidence type="ECO:0000313" key="16">
    <source>
        <dbReference type="EMBL" id="ASJ97861.1"/>
    </source>
</evidence>
<feature type="domain" description="Peptidase M16 C-terminal" evidence="14">
    <location>
        <begin position="210"/>
        <end position="391"/>
    </location>
</feature>
<keyword evidence="8" id="KW-0862">Zinc</keyword>